<dbReference type="PANTHER" id="PTHR35149">
    <property type="entry name" value="SLL5132 PROTEIN"/>
    <property type="match status" value="1"/>
</dbReference>
<dbReference type="Pfam" id="PF03235">
    <property type="entry name" value="GmrSD_N"/>
    <property type="match status" value="1"/>
</dbReference>
<dbReference type="GO" id="GO:0003824">
    <property type="term" value="F:catalytic activity"/>
    <property type="evidence" value="ECO:0007669"/>
    <property type="project" value="InterPro"/>
</dbReference>
<evidence type="ECO:0000256" key="1">
    <source>
        <dbReference type="ARBA" id="ARBA00022763"/>
    </source>
</evidence>
<dbReference type="Gene3D" id="1.10.10.10">
    <property type="entry name" value="Winged helix-like DNA-binding domain superfamily/Winged helix DNA-binding domain"/>
    <property type="match status" value="1"/>
</dbReference>
<dbReference type="Pfam" id="PF07510">
    <property type="entry name" value="GmrSD_C"/>
    <property type="match status" value="1"/>
</dbReference>
<dbReference type="InterPro" id="IPR036217">
    <property type="entry name" value="MethylDNA_cys_MeTrfase_DNAb"/>
</dbReference>
<feature type="domain" description="GmrSD restriction endonucleases C-terminal" evidence="5">
    <location>
        <begin position="417"/>
        <end position="559"/>
    </location>
</feature>
<gene>
    <name evidence="6" type="ORF">KY5_6031</name>
</gene>
<dbReference type="RefSeq" id="WP_098245249.1">
    <property type="nucleotide sequence ID" value="NZ_CP022685.1"/>
</dbReference>
<evidence type="ECO:0000313" key="6">
    <source>
        <dbReference type="EMBL" id="ATL31049.1"/>
    </source>
</evidence>
<evidence type="ECO:0000259" key="5">
    <source>
        <dbReference type="Pfam" id="PF07510"/>
    </source>
</evidence>
<organism evidence="6 7">
    <name type="scientific">Streptomyces formicae</name>
    <dbReference type="NCBI Taxonomy" id="1616117"/>
    <lineage>
        <taxon>Bacteria</taxon>
        <taxon>Bacillati</taxon>
        <taxon>Actinomycetota</taxon>
        <taxon>Actinomycetes</taxon>
        <taxon>Kitasatosporales</taxon>
        <taxon>Streptomycetaceae</taxon>
        <taxon>Streptomyces</taxon>
    </lineage>
</organism>
<dbReference type="GO" id="GO:0006281">
    <property type="term" value="P:DNA repair"/>
    <property type="evidence" value="ECO:0007669"/>
    <property type="project" value="InterPro"/>
</dbReference>
<dbReference type="SUPFAM" id="SSF46767">
    <property type="entry name" value="Methylated DNA-protein cysteine methyltransferase, C-terminal domain"/>
    <property type="match status" value="1"/>
</dbReference>
<proteinExistence type="predicted"/>
<keyword evidence="7" id="KW-1185">Reference proteome</keyword>
<protein>
    <recommendedName>
        <fullName evidence="8">DUF262 domain-containing protein</fullName>
    </recommendedName>
</protein>
<dbReference type="AlphaFoldDB" id="A0A291QH59"/>
<dbReference type="KEGG" id="sfk:KY5_6031"/>
<keyword evidence="1" id="KW-0227">DNA damage</keyword>
<feature type="domain" description="Methylated-DNA-[protein]-cysteine S-methyltransferase DNA binding" evidence="3">
    <location>
        <begin position="586"/>
        <end position="660"/>
    </location>
</feature>
<evidence type="ECO:0000259" key="4">
    <source>
        <dbReference type="Pfam" id="PF03235"/>
    </source>
</evidence>
<reference evidence="6 7" key="1">
    <citation type="submission" date="2017-08" db="EMBL/GenBank/DDBJ databases">
        <title>Complete Genome Sequence of Streptomyces formicae KY5, the formicamycin producer.</title>
        <authorList>
            <person name="Holmes N.A."/>
            <person name="Devine R."/>
            <person name="Qin Z."/>
            <person name="Seipke R.F."/>
            <person name="Wilkinson B."/>
            <person name="Hutchings M.I."/>
        </authorList>
    </citation>
    <scope>NUCLEOTIDE SEQUENCE [LARGE SCALE GENOMIC DNA]</scope>
    <source>
        <strain evidence="6 7">KY5</strain>
    </source>
</reference>
<evidence type="ECO:0000313" key="7">
    <source>
        <dbReference type="Proteomes" id="UP000221011"/>
    </source>
</evidence>
<keyword evidence="2" id="KW-0175">Coiled coil</keyword>
<dbReference type="EMBL" id="CP022685">
    <property type="protein sequence ID" value="ATL31049.1"/>
    <property type="molecule type" value="Genomic_DNA"/>
</dbReference>
<dbReference type="InterPro" id="IPR004919">
    <property type="entry name" value="GmrSD_N"/>
</dbReference>
<dbReference type="Proteomes" id="UP000221011">
    <property type="component" value="Chromosome"/>
</dbReference>
<dbReference type="InterPro" id="IPR014048">
    <property type="entry name" value="MethylDNA_cys_MeTrfase_DNA-bd"/>
</dbReference>
<sequence>MHAQETTFSKLVQGEMQFQVPLYQRTYSWQQAELRQLWDDVLELVEERLTERSVTGHFLGSVVLAPTGVAAGTMQRWLVVDGQQRLTTLMLAFTALRDHYREQGADKKAARINDLLLVNTYREGDDHYRLLPTQADRDAFTACVESTPRAGGPGNIGAAYRFFLGALAEGAESGGEQWTEAVETVLGGQLSIVAITAAEGDNVYRIFESINNTGVGLSQSDLLRNYVFMCLPTRGEAVYRSRWLPMQELLGPENLELLVWLDLVVSGNSRAKQSETYRDQKKRLEALRGGEAALEQEVAALAERAERLMRILEPAREQDPGLRLALERLDRWGGLTHYPLALHLLDRVDAGQASADDAAQALAYAESYLVRRLFAGLSTTGNNRVFMELPKELDKSLPLAEAVRRHLSRHTVGPRLWPRDETVREAIRTRAFYKTGRGGQRFQVLRRLEESYEASEPVDYARARLTVEHVLPQNPAQEWFDLLAEETEDAQSPSELHDGLVHTLGNLTLSADNARLSNHPFRRKQEILDASALRMNQQIAAQARWGRAEILARAEELTDRALELWPGPIEGLVSAGAQSPVWTELRAALRAMPTGTWTTYGELAALVGTHAMPVGSYLVSQPGVYGAHRVLTADGRVAEGFRWPDGHDQGDPRDLLEAEGISFDDAGRARRSQRLTATELATLLGKDPEDLAVPTPSPDHVQLSADARFEAQLRDNQTTATAHGVRAALSAWEELGGYRDYGKASETSCYPAIQVDDDPRPRVLWPVTLYPVTGVVEVVFQHLKRRPPFDDEPLRRELMTRLNKIDGIDLAEAKLDLRPSFPLEVFADRGEEICAVLEWFVHVVALAEARRPVDDSDGGEGGNAML</sequence>
<name>A0A291QH59_9ACTN</name>
<feature type="coiled-coil region" evidence="2">
    <location>
        <begin position="277"/>
        <end position="311"/>
    </location>
</feature>
<dbReference type="InterPro" id="IPR011089">
    <property type="entry name" value="GmrSD_C"/>
</dbReference>
<dbReference type="Pfam" id="PF01035">
    <property type="entry name" value="DNA_binding_1"/>
    <property type="match status" value="1"/>
</dbReference>
<evidence type="ECO:0000256" key="2">
    <source>
        <dbReference type="SAM" id="Coils"/>
    </source>
</evidence>
<feature type="domain" description="GmrSD restriction endonucleases N-terminal" evidence="4">
    <location>
        <begin position="9"/>
        <end position="228"/>
    </location>
</feature>
<evidence type="ECO:0000259" key="3">
    <source>
        <dbReference type="Pfam" id="PF01035"/>
    </source>
</evidence>
<dbReference type="PANTHER" id="PTHR35149:SF2">
    <property type="entry name" value="DUF262 DOMAIN-CONTAINING PROTEIN"/>
    <property type="match status" value="1"/>
</dbReference>
<evidence type="ECO:0008006" key="8">
    <source>
        <dbReference type="Google" id="ProtNLM"/>
    </source>
</evidence>
<dbReference type="InterPro" id="IPR036388">
    <property type="entry name" value="WH-like_DNA-bd_sf"/>
</dbReference>
<accession>A0A291QH59</accession>